<proteinExistence type="predicted"/>
<sequence>MNGIAILEATTQRLHSGRRQAHQRLHRNEHFGRACSLFASHRLIHLIPYHEKSQFEMGNRMSTLFTPLEFRLLVDTFVECFRSNLQLLAITTKLVLWLMSRPPIIARNILQGALRYIEEQLVQIGGLVGLPGAPIPPLFLRVIQTMHDSTVPFFEAVLHAVETHVDAEGAVELPHVFPPVQDILPAAIEMTPDNNIAGQIFAGQSIQLYIPNAQLLAQSVNDIAQLT</sequence>
<gene>
    <name evidence="1" type="ORF">SCHPADRAFT_1003339</name>
</gene>
<evidence type="ECO:0000313" key="2">
    <source>
        <dbReference type="Proteomes" id="UP000053477"/>
    </source>
</evidence>
<evidence type="ECO:0000313" key="1">
    <source>
        <dbReference type="EMBL" id="KLO04288.1"/>
    </source>
</evidence>
<accession>A0A0H2R474</accession>
<feature type="non-terminal residue" evidence="1">
    <location>
        <position position="227"/>
    </location>
</feature>
<keyword evidence="2" id="KW-1185">Reference proteome</keyword>
<dbReference type="AlphaFoldDB" id="A0A0H2R474"/>
<organism evidence="1 2">
    <name type="scientific">Schizopora paradoxa</name>
    <dbReference type="NCBI Taxonomy" id="27342"/>
    <lineage>
        <taxon>Eukaryota</taxon>
        <taxon>Fungi</taxon>
        <taxon>Dikarya</taxon>
        <taxon>Basidiomycota</taxon>
        <taxon>Agaricomycotina</taxon>
        <taxon>Agaricomycetes</taxon>
        <taxon>Hymenochaetales</taxon>
        <taxon>Schizoporaceae</taxon>
        <taxon>Schizopora</taxon>
    </lineage>
</organism>
<protein>
    <submittedName>
        <fullName evidence="1">Uncharacterized protein</fullName>
    </submittedName>
</protein>
<reference evidence="1 2" key="1">
    <citation type="submission" date="2015-04" db="EMBL/GenBank/DDBJ databases">
        <title>Complete genome sequence of Schizopora paradoxa KUC8140, a cosmopolitan wood degrader in East Asia.</title>
        <authorList>
            <consortium name="DOE Joint Genome Institute"/>
            <person name="Min B."/>
            <person name="Park H."/>
            <person name="Jang Y."/>
            <person name="Kim J.-J."/>
            <person name="Kim K.H."/>
            <person name="Pangilinan J."/>
            <person name="Lipzen A."/>
            <person name="Riley R."/>
            <person name="Grigoriev I.V."/>
            <person name="Spatafora J.W."/>
            <person name="Choi I.-G."/>
        </authorList>
    </citation>
    <scope>NUCLEOTIDE SEQUENCE [LARGE SCALE GENOMIC DNA]</scope>
    <source>
        <strain evidence="1 2">KUC8140</strain>
    </source>
</reference>
<dbReference type="EMBL" id="KQ086608">
    <property type="protein sequence ID" value="KLO04288.1"/>
    <property type="molecule type" value="Genomic_DNA"/>
</dbReference>
<dbReference type="Proteomes" id="UP000053477">
    <property type="component" value="Unassembled WGS sequence"/>
</dbReference>
<dbReference type="InParanoid" id="A0A0H2R474"/>
<name>A0A0H2R474_9AGAM</name>